<accession>A0A1F6XZY4</accession>
<feature type="domain" description="YqgF/RNase H-like" evidence="6">
    <location>
        <begin position="1"/>
        <end position="112"/>
    </location>
</feature>
<dbReference type="EMBL" id="MFVK01000012">
    <property type="protein sequence ID" value="OGI99682.1"/>
    <property type="molecule type" value="Genomic_DNA"/>
</dbReference>
<reference evidence="7 8" key="1">
    <citation type="journal article" date="2016" name="Nat. Commun.">
        <title>Thousands of microbial genomes shed light on interconnected biogeochemical processes in an aquifer system.</title>
        <authorList>
            <person name="Anantharaman K."/>
            <person name="Brown C.T."/>
            <person name="Hug L.A."/>
            <person name="Sharon I."/>
            <person name="Castelle C.J."/>
            <person name="Probst A.J."/>
            <person name="Thomas B.C."/>
            <person name="Singh A."/>
            <person name="Wilkins M.J."/>
            <person name="Karaoz U."/>
            <person name="Brodie E.L."/>
            <person name="Williams K.H."/>
            <person name="Hubbard S.S."/>
            <person name="Banfield J.F."/>
        </authorList>
    </citation>
    <scope>NUCLEOTIDE SEQUENCE [LARGE SCALE GENOMIC DNA]</scope>
</reference>
<dbReference type="EC" id="3.1.-.-" evidence="5"/>
<dbReference type="GO" id="GO:0000967">
    <property type="term" value="P:rRNA 5'-end processing"/>
    <property type="evidence" value="ECO:0007669"/>
    <property type="project" value="UniProtKB-UniRule"/>
</dbReference>
<comment type="function">
    <text evidence="5">Could be a nuclease involved in processing of the 5'-end of pre-16S rRNA.</text>
</comment>
<keyword evidence="3 5" id="KW-0540">Nuclease</keyword>
<sequence length="148" mass="16824">MSILGIDYGRKKIGLAVSDEGHRLALPLEVLIGQNQSQIKARLELICQQNQIEKIIVGVPVSMQNGSKKIFWRQVDLQNQQMKEVLNFVNWLKKNLDLPVELEDERLSTKLANGLRRDLVKKGPDDAVAAMLILQSHLDKMKNVKIKM</sequence>
<dbReference type="GO" id="GO:0004518">
    <property type="term" value="F:nuclease activity"/>
    <property type="evidence" value="ECO:0007669"/>
    <property type="project" value="UniProtKB-KW"/>
</dbReference>
<organism evidence="7 8">
    <name type="scientific">Candidatus Nomurabacteria bacterium RIFCSPLOWO2_02_FULL_40_10</name>
    <dbReference type="NCBI Taxonomy" id="1801786"/>
    <lineage>
        <taxon>Bacteria</taxon>
        <taxon>Candidatus Nomuraibacteriota</taxon>
    </lineage>
</organism>
<comment type="similarity">
    <text evidence="5">Belongs to the YqgF HJR family.</text>
</comment>
<evidence type="ECO:0000259" key="6">
    <source>
        <dbReference type="SMART" id="SM00732"/>
    </source>
</evidence>
<comment type="caution">
    <text evidence="7">The sequence shown here is derived from an EMBL/GenBank/DDBJ whole genome shotgun (WGS) entry which is preliminary data.</text>
</comment>
<gene>
    <name evidence="7" type="ORF">A3H53_01830</name>
</gene>
<dbReference type="SUPFAM" id="SSF53098">
    <property type="entry name" value="Ribonuclease H-like"/>
    <property type="match status" value="1"/>
</dbReference>
<keyword evidence="4 5" id="KW-0378">Hydrolase</keyword>
<dbReference type="PANTHER" id="PTHR33317">
    <property type="entry name" value="POLYNUCLEOTIDYL TRANSFERASE, RIBONUCLEASE H-LIKE SUPERFAMILY PROTEIN"/>
    <property type="match status" value="1"/>
</dbReference>
<dbReference type="InterPro" id="IPR012337">
    <property type="entry name" value="RNaseH-like_sf"/>
</dbReference>
<dbReference type="InterPro" id="IPR005227">
    <property type="entry name" value="YqgF"/>
</dbReference>
<comment type="subcellular location">
    <subcellularLocation>
        <location evidence="5">Cytoplasm</location>
    </subcellularLocation>
</comment>
<dbReference type="SMART" id="SM00732">
    <property type="entry name" value="YqgFc"/>
    <property type="match status" value="1"/>
</dbReference>
<dbReference type="NCBIfam" id="TIGR00250">
    <property type="entry name" value="RNAse_H_YqgF"/>
    <property type="match status" value="1"/>
</dbReference>
<keyword evidence="1 5" id="KW-0963">Cytoplasm</keyword>
<evidence type="ECO:0000256" key="3">
    <source>
        <dbReference type="ARBA" id="ARBA00022722"/>
    </source>
</evidence>
<dbReference type="Gene3D" id="3.30.420.140">
    <property type="entry name" value="YqgF/RNase H-like domain"/>
    <property type="match status" value="1"/>
</dbReference>
<dbReference type="Pfam" id="PF03652">
    <property type="entry name" value="RuvX"/>
    <property type="match status" value="1"/>
</dbReference>
<evidence type="ECO:0000256" key="5">
    <source>
        <dbReference type="HAMAP-Rule" id="MF_00651"/>
    </source>
</evidence>
<dbReference type="Proteomes" id="UP000176479">
    <property type="component" value="Unassembled WGS sequence"/>
</dbReference>
<evidence type="ECO:0000256" key="4">
    <source>
        <dbReference type="ARBA" id="ARBA00022801"/>
    </source>
</evidence>
<dbReference type="InterPro" id="IPR006641">
    <property type="entry name" value="YqgF/RNaseH-like_dom"/>
</dbReference>
<dbReference type="PANTHER" id="PTHR33317:SF4">
    <property type="entry name" value="POLYNUCLEOTIDYL TRANSFERASE, RIBONUCLEASE H-LIKE SUPERFAMILY PROTEIN"/>
    <property type="match status" value="1"/>
</dbReference>
<dbReference type="GO" id="GO:0016788">
    <property type="term" value="F:hydrolase activity, acting on ester bonds"/>
    <property type="evidence" value="ECO:0007669"/>
    <property type="project" value="UniProtKB-UniRule"/>
</dbReference>
<name>A0A1F6XZY4_9BACT</name>
<proteinExistence type="inferred from homology"/>
<evidence type="ECO:0000256" key="2">
    <source>
        <dbReference type="ARBA" id="ARBA00022517"/>
    </source>
</evidence>
<evidence type="ECO:0000313" key="7">
    <source>
        <dbReference type="EMBL" id="OGI99682.1"/>
    </source>
</evidence>
<keyword evidence="2 5" id="KW-0690">Ribosome biogenesis</keyword>
<evidence type="ECO:0000313" key="8">
    <source>
        <dbReference type="Proteomes" id="UP000176479"/>
    </source>
</evidence>
<dbReference type="CDD" id="cd16964">
    <property type="entry name" value="YqgF"/>
    <property type="match status" value="1"/>
</dbReference>
<dbReference type="AlphaFoldDB" id="A0A1F6XZY4"/>
<protein>
    <recommendedName>
        <fullName evidence="5">Putative pre-16S rRNA nuclease</fullName>
        <ecNumber evidence="5">3.1.-.-</ecNumber>
    </recommendedName>
</protein>
<evidence type="ECO:0000256" key="1">
    <source>
        <dbReference type="ARBA" id="ARBA00022490"/>
    </source>
</evidence>
<dbReference type="HAMAP" id="MF_00651">
    <property type="entry name" value="Nuclease_YqgF"/>
    <property type="match status" value="1"/>
</dbReference>
<dbReference type="GO" id="GO:0005829">
    <property type="term" value="C:cytosol"/>
    <property type="evidence" value="ECO:0007669"/>
    <property type="project" value="TreeGrafter"/>
</dbReference>
<dbReference type="InterPro" id="IPR037027">
    <property type="entry name" value="YqgF/RNaseH-like_dom_sf"/>
</dbReference>